<dbReference type="AlphaFoldDB" id="A0AAW1X9W6"/>
<proteinExistence type="predicted"/>
<dbReference type="EMBL" id="JBEDUW010000004">
    <property type="protein sequence ID" value="KAK9933153.1"/>
    <property type="molecule type" value="Genomic_DNA"/>
</dbReference>
<dbReference type="FunFam" id="1.10.10.10:FF:000322">
    <property type="entry name" value="Probable disease resistance protein At1g63360"/>
    <property type="match status" value="1"/>
</dbReference>
<dbReference type="CDD" id="cd14798">
    <property type="entry name" value="RX-CC_like"/>
    <property type="match status" value="1"/>
</dbReference>
<accession>A0AAW1X9W6</accession>
<dbReference type="Pfam" id="PF23559">
    <property type="entry name" value="WHD_DRP"/>
    <property type="match status" value="1"/>
</dbReference>
<evidence type="ECO:0000256" key="3">
    <source>
        <dbReference type="ARBA" id="ARBA00022741"/>
    </source>
</evidence>
<dbReference type="SUPFAM" id="SSF52540">
    <property type="entry name" value="P-loop containing nucleoside triphosphate hydrolases"/>
    <property type="match status" value="1"/>
</dbReference>
<dbReference type="Pfam" id="PF00931">
    <property type="entry name" value="NB-ARC"/>
    <property type="match status" value="1"/>
</dbReference>
<organism evidence="10 11">
    <name type="scientific">Rubus argutus</name>
    <name type="common">Southern blackberry</name>
    <dbReference type="NCBI Taxonomy" id="59490"/>
    <lineage>
        <taxon>Eukaryota</taxon>
        <taxon>Viridiplantae</taxon>
        <taxon>Streptophyta</taxon>
        <taxon>Embryophyta</taxon>
        <taxon>Tracheophyta</taxon>
        <taxon>Spermatophyta</taxon>
        <taxon>Magnoliopsida</taxon>
        <taxon>eudicotyledons</taxon>
        <taxon>Gunneridae</taxon>
        <taxon>Pentapetalae</taxon>
        <taxon>rosids</taxon>
        <taxon>fabids</taxon>
        <taxon>Rosales</taxon>
        <taxon>Rosaceae</taxon>
        <taxon>Rosoideae</taxon>
        <taxon>Rosoideae incertae sedis</taxon>
        <taxon>Rubus</taxon>
    </lineage>
</organism>
<dbReference type="PANTHER" id="PTHR36766:SF70">
    <property type="entry name" value="DISEASE RESISTANCE PROTEIN RGA4"/>
    <property type="match status" value="1"/>
</dbReference>
<gene>
    <name evidence="10" type="ORF">M0R45_020358</name>
</gene>
<feature type="domain" description="Disease resistance protein winged helix" evidence="8">
    <location>
        <begin position="434"/>
        <end position="505"/>
    </location>
</feature>
<dbReference type="GO" id="GO:0005524">
    <property type="term" value="F:ATP binding"/>
    <property type="evidence" value="ECO:0007669"/>
    <property type="project" value="UniProtKB-KW"/>
</dbReference>
<dbReference type="InterPro" id="IPR058922">
    <property type="entry name" value="WHD_DRP"/>
</dbReference>
<evidence type="ECO:0000259" key="7">
    <source>
        <dbReference type="Pfam" id="PF18052"/>
    </source>
</evidence>
<evidence type="ECO:0000259" key="8">
    <source>
        <dbReference type="Pfam" id="PF23559"/>
    </source>
</evidence>
<sequence length="944" mass="107005">MAAEFVLTFAAEGILTKVTSLAAQELTLAWGFKSELKKLRHSLSIIQDFLRGAADHQTQDQGKAVEEWVRKLKAIAHDADDVLDEFNYELLKRKVELQHHMKKKVLNFLSSSNPILFRLKMAHKIKNINASLVELRDEAAFVHLVKKELDAAPQGGRLDRDQTDSFLEEDEKVIGRDHVVSDIVNSLINSNNQQKLSVMAIVGMAGLGKTTLAKSVYNQPDIATHFHKKIWVCVSNSFEVDSILSQMLGSLKPEKAALTNRNALLESLQQELTGKRYVLILDDVWNDESRKWEDLKSSLSKLNSAPGSSIIITTRSATVASITETLPRRELGKLSNDECWSILKQRALISEADDPDQQRIGRVIAQKCGGVPLVAKVLGGMMRTKNSTEEWLSIQRSEIWELPEGNERVMSVLKLSFHNLKSSLLKQCFAYCSMFQEDFKIETDKLIQLWMAQGLLHPSSGHQMEDIGNECFNILCQNSLFQDATMDEDGIITECKMHDLVHDLAKEVSRWESLTYIQGFNHEMEDHETPEIRHVSRVPTSTLETMSKLNIVGLRSLFLNDQIPNTIFPKLRALRVLDLEWAGIHELPNSIGKLKHLRFLDVSHTNIKELPESIGKLYNLQTLRLQHTYNLKKIPQEMQNLINLRHLYFDRKVEVPAGILGRLTNLRTLSYPYFTVGKEMGRGIGELGGLKELKGQLIIRNLEHVRDGEEAKNALLVQKRNLYKLAFEWSQWTDSEPTTSNSEKVLDGLQPHPNLQRLQIKGFMGAKLPSWVMSLENLKELRLVWCSNCEGVPTLGHLPNLRHLEIRGMGKLKHLGTEFYGCNDDAGVGTSKQKRIMSLFPALKTLSISECWKLIEWMKVPMMSNGGKIFPCLEELSLRQCPELRNAPSHFPCLKKLVIDGMGNKLPIENIVSTPELTTLTVVEIQDVKGLTYLPEGMLKKFKD</sequence>
<dbReference type="Gene3D" id="3.40.50.300">
    <property type="entry name" value="P-loop containing nucleotide triphosphate hydrolases"/>
    <property type="match status" value="1"/>
</dbReference>
<dbReference type="InterPro" id="IPR042197">
    <property type="entry name" value="Apaf_helical"/>
</dbReference>
<keyword evidence="4" id="KW-0611">Plant defense</keyword>
<feature type="domain" description="NB-ARC" evidence="6">
    <location>
        <begin position="178"/>
        <end position="348"/>
    </location>
</feature>
<evidence type="ECO:0000256" key="2">
    <source>
        <dbReference type="ARBA" id="ARBA00022737"/>
    </source>
</evidence>
<dbReference type="InterPro" id="IPR032675">
    <property type="entry name" value="LRR_dom_sf"/>
</dbReference>
<name>A0AAW1X9W6_RUBAR</name>
<dbReference type="Gene3D" id="1.20.5.4130">
    <property type="match status" value="1"/>
</dbReference>
<evidence type="ECO:0008006" key="12">
    <source>
        <dbReference type="Google" id="ProtNLM"/>
    </source>
</evidence>
<keyword evidence="5" id="KW-0067">ATP-binding</keyword>
<dbReference type="Pfam" id="PF25019">
    <property type="entry name" value="LRR_R13L1-DRL21"/>
    <property type="match status" value="1"/>
</dbReference>
<dbReference type="InterPro" id="IPR056789">
    <property type="entry name" value="LRR_R13L1-DRL21"/>
</dbReference>
<keyword evidence="1" id="KW-0433">Leucine-rich repeat</keyword>
<dbReference type="GO" id="GO:0043531">
    <property type="term" value="F:ADP binding"/>
    <property type="evidence" value="ECO:0007669"/>
    <property type="project" value="InterPro"/>
</dbReference>
<feature type="domain" description="Disease resistance N-terminal" evidence="7">
    <location>
        <begin position="14"/>
        <end position="100"/>
    </location>
</feature>
<dbReference type="Pfam" id="PF00560">
    <property type="entry name" value="LRR_1"/>
    <property type="match status" value="1"/>
</dbReference>
<evidence type="ECO:0000259" key="6">
    <source>
        <dbReference type="Pfam" id="PF00931"/>
    </source>
</evidence>
<dbReference type="Gene3D" id="3.80.10.10">
    <property type="entry name" value="Ribonuclease Inhibitor"/>
    <property type="match status" value="1"/>
</dbReference>
<dbReference type="SUPFAM" id="SSF52058">
    <property type="entry name" value="L domain-like"/>
    <property type="match status" value="1"/>
</dbReference>
<dbReference type="GO" id="GO:0051707">
    <property type="term" value="P:response to other organism"/>
    <property type="evidence" value="ECO:0007669"/>
    <property type="project" value="UniProtKB-ARBA"/>
</dbReference>
<dbReference type="InterPro" id="IPR001611">
    <property type="entry name" value="Leu-rich_rpt"/>
</dbReference>
<dbReference type="Gene3D" id="1.10.8.430">
    <property type="entry name" value="Helical domain of apoptotic protease-activating factors"/>
    <property type="match status" value="1"/>
</dbReference>
<dbReference type="SMART" id="SM00369">
    <property type="entry name" value="LRR_TYP"/>
    <property type="match status" value="2"/>
</dbReference>
<evidence type="ECO:0000256" key="5">
    <source>
        <dbReference type="ARBA" id="ARBA00022840"/>
    </source>
</evidence>
<dbReference type="InterPro" id="IPR036388">
    <property type="entry name" value="WH-like_DNA-bd_sf"/>
</dbReference>
<dbReference type="FunFam" id="3.40.50.300:FF:001091">
    <property type="entry name" value="Probable disease resistance protein At1g61300"/>
    <property type="match status" value="1"/>
</dbReference>
<reference evidence="10 11" key="1">
    <citation type="journal article" date="2023" name="G3 (Bethesda)">
        <title>A chromosome-length genome assembly and annotation of blackberry (Rubus argutus, cv. 'Hillquist').</title>
        <authorList>
            <person name="Bruna T."/>
            <person name="Aryal R."/>
            <person name="Dudchenko O."/>
            <person name="Sargent D.J."/>
            <person name="Mead D."/>
            <person name="Buti M."/>
            <person name="Cavallini A."/>
            <person name="Hytonen T."/>
            <person name="Andres J."/>
            <person name="Pham M."/>
            <person name="Weisz D."/>
            <person name="Mascagni F."/>
            <person name="Usai G."/>
            <person name="Natali L."/>
            <person name="Bassil N."/>
            <person name="Fernandez G.E."/>
            <person name="Lomsadze A."/>
            <person name="Armour M."/>
            <person name="Olukolu B."/>
            <person name="Poorten T."/>
            <person name="Britton C."/>
            <person name="Davik J."/>
            <person name="Ashrafi H."/>
            <person name="Aiden E.L."/>
            <person name="Borodovsky M."/>
            <person name="Worthington M."/>
        </authorList>
    </citation>
    <scope>NUCLEOTIDE SEQUENCE [LARGE SCALE GENOMIC DNA]</scope>
    <source>
        <strain evidence="10">PI 553951</strain>
    </source>
</reference>
<dbReference type="GO" id="GO:0006952">
    <property type="term" value="P:defense response"/>
    <property type="evidence" value="ECO:0007669"/>
    <property type="project" value="UniProtKB-KW"/>
</dbReference>
<feature type="domain" description="R13L1/DRL21-like LRR repeat region" evidence="9">
    <location>
        <begin position="684"/>
        <end position="809"/>
    </location>
</feature>
<keyword evidence="3" id="KW-0547">Nucleotide-binding</keyword>
<evidence type="ECO:0000313" key="10">
    <source>
        <dbReference type="EMBL" id="KAK9933153.1"/>
    </source>
</evidence>
<comment type="caution">
    <text evidence="10">The sequence shown here is derived from an EMBL/GenBank/DDBJ whole genome shotgun (WGS) entry which is preliminary data.</text>
</comment>
<protein>
    <recommendedName>
        <fullName evidence="12">Disease resistance protein RGA3</fullName>
    </recommendedName>
</protein>
<dbReference type="InterPro" id="IPR002182">
    <property type="entry name" value="NB-ARC"/>
</dbReference>
<dbReference type="Proteomes" id="UP001457282">
    <property type="component" value="Unassembled WGS sequence"/>
</dbReference>
<dbReference type="PRINTS" id="PR00364">
    <property type="entry name" value="DISEASERSIST"/>
</dbReference>
<dbReference type="InterPro" id="IPR041118">
    <property type="entry name" value="Rx_N"/>
</dbReference>
<dbReference type="InterPro" id="IPR038005">
    <property type="entry name" value="RX-like_CC"/>
</dbReference>
<dbReference type="InterPro" id="IPR003591">
    <property type="entry name" value="Leu-rich_rpt_typical-subtyp"/>
</dbReference>
<dbReference type="Pfam" id="PF18052">
    <property type="entry name" value="Rx_N"/>
    <property type="match status" value="1"/>
</dbReference>
<dbReference type="InterPro" id="IPR027417">
    <property type="entry name" value="P-loop_NTPase"/>
</dbReference>
<evidence type="ECO:0000313" key="11">
    <source>
        <dbReference type="Proteomes" id="UP001457282"/>
    </source>
</evidence>
<evidence type="ECO:0000256" key="4">
    <source>
        <dbReference type="ARBA" id="ARBA00022821"/>
    </source>
</evidence>
<keyword evidence="2" id="KW-0677">Repeat</keyword>
<keyword evidence="11" id="KW-1185">Reference proteome</keyword>
<dbReference type="PANTHER" id="PTHR36766">
    <property type="entry name" value="PLANT BROAD-SPECTRUM MILDEW RESISTANCE PROTEIN RPW8"/>
    <property type="match status" value="1"/>
</dbReference>
<dbReference type="Gene3D" id="1.10.10.10">
    <property type="entry name" value="Winged helix-like DNA-binding domain superfamily/Winged helix DNA-binding domain"/>
    <property type="match status" value="1"/>
</dbReference>
<evidence type="ECO:0000256" key="1">
    <source>
        <dbReference type="ARBA" id="ARBA00022614"/>
    </source>
</evidence>
<evidence type="ECO:0000259" key="9">
    <source>
        <dbReference type="Pfam" id="PF25019"/>
    </source>
</evidence>